<dbReference type="InterPro" id="IPR011701">
    <property type="entry name" value="MFS"/>
</dbReference>
<evidence type="ECO:0000313" key="3">
    <source>
        <dbReference type="Proteomes" id="UP000002593"/>
    </source>
</evidence>
<keyword evidence="1" id="KW-1133">Transmembrane helix</keyword>
<dbReference type="SUPFAM" id="SSF103473">
    <property type="entry name" value="MFS general substrate transporter"/>
    <property type="match status" value="1"/>
</dbReference>
<name>A2BKC9_HYPBU</name>
<keyword evidence="3" id="KW-1185">Reference proteome</keyword>
<feature type="transmembrane region" description="Helical" evidence="1">
    <location>
        <begin position="90"/>
        <end position="113"/>
    </location>
</feature>
<dbReference type="eggNOG" id="arCOG00132">
    <property type="taxonomic scope" value="Archaea"/>
</dbReference>
<dbReference type="InterPro" id="IPR036259">
    <property type="entry name" value="MFS_trans_sf"/>
</dbReference>
<evidence type="ECO:0000256" key="1">
    <source>
        <dbReference type="SAM" id="Phobius"/>
    </source>
</evidence>
<proteinExistence type="predicted"/>
<dbReference type="EMBL" id="CP000493">
    <property type="protein sequence ID" value="ABM80440.1"/>
    <property type="molecule type" value="Genomic_DNA"/>
</dbReference>
<dbReference type="Proteomes" id="UP000002593">
    <property type="component" value="Chromosome"/>
</dbReference>
<accession>A2BKC9</accession>
<feature type="transmembrane region" description="Helical" evidence="1">
    <location>
        <begin position="36"/>
        <end position="58"/>
    </location>
</feature>
<dbReference type="AlphaFoldDB" id="A2BKC9"/>
<feature type="transmembrane region" description="Helical" evidence="1">
    <location>
        <begin position="189"/>
        <end position="212"/>
    </location>
</feature>
<dbReference type="KEGG" id="hbu:Hbut_0580"/>
<feature type="transmembrane region" description="Helical" evidence="1">
    <location>
        <begin position="125"/>
        <end position="146"/>
    </location>
</feature>
<dbReference type="OrthoDB" id="15532at2157"/>
<dbReference type="GO" id="GO:0022857">
    <property type="term" value="F:transmembrane transporter activity"/>
    <property type="evidence" value="ECO:0007669"/>
    <property type="project" value="InterPro"/>
</dbReference>
<feature type="transmembrane region" description="Helical" evidence="1">
    <location>
        <begin position="254"/>
        <end position="270"/>
    </location>
</feature>
<evidence type="ECO:0000313" key="2">
    <source>
        <dbReference type="EMBL" id="ABM80440.1"/>
    </source>
</evidence>
<feature type="transmembrane region" description="Helical" evidence="1">
    <location>
        <begin position="224"/>
        <end position="242"/>
    </location>
</feature>
<feature type="transmembrane region" description="Helical" evidence="1">
    <location>
        <begin position="336"/>
        <end position="357"/>
    </location>
</feature>
<dbReference type="EnsemblBacteria" id="ABM80440">
    <property type="protein sequence ID" value="ABM80440"/>
    <property type="gene ID" value="Hbut_0580"/>
</dbReference>
<feature type="transmembrane region" description="Helical" evidence="1">
    <location>
        <begin position="65"/>
        <end position="84"/>
    </location>
</feature>
<feature type="transmembrane region" description="Helical" evidence="1">
    <location>
        <begin position="304"/>
        <end position="324"/>
    </location>
</feature>
<dbReference type="STRING" id="415426.Hbut_0580"/>
<reference evidence="2 3" key="1">
    <citation type="journal article" date="2007" name="Archaea">
        <title>The genome of Hyperthermus butylicus: a sulfur-reducing, peptide fermenting, neutrophilic Crenarchaeote growing up to 108 degrees C.</title>
        <authorList>
            <person name="Brugger K."/>
            <person name="Chen L."/>
            <person name="Stark M."/>
            <person name="Zibat A."/>
            <person name="Redder P."/>
            <person name="Ruepp A."/>
            <person name="Awayez M."/>
            <person name="She Q."/>
            <person name="Garrett R.A."/>
            <person name="Klenk H.P."/>
        </authorList>
    </citation>
    <scope>NUCLEOTIDE SEQUENCE [LARGE SCALE GENOMIC DNA]</scope>
    <source>
        <strain evidence="3">DSM 5456 / JCM 9403 / PLM1-5</strain>
    </source>
</reference>
<keyword evidence="1" id="KW-0812">Transmembrane</keyword>
<gene>
    <name evidence="2" type="ordered locus">Hbut_0580</name>
</gene>
<sequence length="376" mass="39165">MMRLELLLAGLQLLHVAGWSAYFALTRMVYSGSSEYLVMLAAAETIPTIAGVLGAILAERLGYRPIFLLGIAEGLFLSLTGIWLHRPELLWLAALIASFSWSLAGPQILGYALTVSGLSARSLGIVLAGGTIGWSLGGAAAPILAAYVGADVVLVVSGIIVAAIYLVLGLMPQARPSRKGGKGLTRLRYFAVAIIPASLAFVGTEIVGTIYMAKLSVEMERLGYALGIALSGFIGAAVRPYAGSLVDRIGEARVLPLVLILYAGYIPLLASTHGPIFMAVWLLPLYPLFDVAIYKYAARLVGEAMGSAAVSSAYSIAGIVLLSAARLRGETSTYNALAVAAFLAAATAAAIGSRVVPERSHGEHLIRGPVERGAGG</sequence>
<dbReference type="HOGENOM" id="CLU_734901_0_0_2"/>
<protein>
    <submittedName>
        <fullName evidence="2">Universally conserved protein</fullName>
    </submittedName>
</protein>
<dbReference type="Gene3D" id="1.20.1250.20">
    <property type="entry name" value="MFS general substrate transporter like domains"/>
    <property type="match status" value="1"/>
</dbReference>
<organism evidence="2 3">
    <name type="scientific">Hyperthermus butylicus (strain DSM 5456 / JCM 9403 / PLM1-5)</name>
    <dbReference type="NCBI Taxonomy" id="415426"/>
    <lineage>
        <taxon>Archaea</taxon>
        <taxon>Thermoproteota</taxon>
        <taxon>Thermoprotei</taxon>
        <taxon>Desulfurococcales</taxon>
        <taxon>Pyrodictiaceae</taxon>
        <taxon>Hyperthermus</taxon>
    </lineage>
</organism>
<keyword evidence="1" id="KW-0472">Membrane</keyword>
<dbReference type="Pfam" id="PF07690">
    <property type="entry name" value="MFS_1"/>
    <property type="match status" value="1"/>
</dbReference>
<feature type="transmembrane region" description="Helical" evidence="1">
    <location>
        <begin position="152"/>
        <end position="168"/>
    </location>
</feature>